<feature type="region of interest" description="Disordered" evidence="1">
    <location>
        <begin position="349"/>
        <end position="376"/>
    </location>
</feature>
<gene>
    <name evidence="2" type="ORF">BLNAU_22739</name>
</gene>
<evidence type="ECO:0000313" key="2">
    <source>
        <dbReference type="EMBL" id="KAK2942352.1"/>
    </source>
</evidence>
<proteinExistence type="predicted"/>
<keyword evidence="3" id="KW-1185">Reference proteome</keyword>
<protein>
    <submittedName>
        <fullName evidence="2">Uncharacterized protein</fullName>
    </submittedName>
</protein>
<sequence length="376" mass="42575">MLSHKANQTAFTMWDRKQLESIQDYSTLFRSLVQMIKDGHPFDDAMTKKAVFLLEEIHFLFVREYGIFIYSLVPSSPQKSVQEFVDLIAVFISSANQPIIQATLKVIVRLINRSSPTLLLLLINADLISRIVSSLLPISLPFSEAQELHSNLLVIVRTSLWLVTPQGLETLKQENQKLHDIQEAVLKHILVPSKKYIGYVCGLRHSLVNSSLSNPFSSLLICFLKISPSHPPTLDFIQTLPIALSISSFLTFSSSNVTIKSFLDELNVLQTEWFEQDETICGSGTVVTRLLTREGFSDVLEQLMMTDKKGDNRGSIMEYSISLSDLFGMNIRDLEYGFDTIDFHFFDDESTDDESTDHESTDDELADDESTDEDQD</sequence>
<comment type="caution">
    <text evidence="2">The sequence shown here is derived from an EMBL/GenBank/DDBJ whole genome shotgun (WGS) entry which is preliminary data.</text>
</comment>
<reference evidence="2 3" key="1">
    <citation type="journal article" date="2022" name="bioRxiv">
        <title>Genomics of Preaxostyla Flagellates Illuminates Evolutionary Transitions and the Path Towards Mitochondrial Loss.</title>
        <authorList>
            <person name="Novak L.V.F."/>
            <person name="Treitli S.C."/>
            <person name="Pyrih J."/>
            <person name="Halakuc P."/>
            <person name="Pipaliya S.V."/>
            <person name="Vacek V."/>
            <person name="Brzon O."/>
            <person name="Soukal P."/>
            <person name="Eme L."/>
            <person name="Dacks J.B."/>
            <person name="Karnkowska A."/>
            <person name="Elias M."/>
            <person name="Hampl V."/>
        </authorList>
    </citation>
    <scope>NUCLEOTIDE SEQUENCE [LARGE SCALE GENOMIC DNA]</scope>
    <source>
        <strain evidence="2">NAU3</strain>
        <tissue evidence="2">Gut</tissue>
    </source>
</reference>
<name>A0ABQ9WS85_9EUKA</name>
<evidence type="ECO:0000256" key="1">
    <source>
        <dbReference type="SAM" id="MobiDB-lite"/>
    </source>
</evidence>
<dbReference type="Proteomes" id="UP001281761">
    <property type="component" value="Unassembled WGS sequence"/>
</dbReference>
<evidence type="ECO:0000313" key="3">
    <source>
        <dbReference type="Proteomes" id="UP001281761"/>
    </source>
</evidence>
<organism evidence="2 3">
    <name type="scientific">Blattamonas nauphoetae</name>
    <dbReference type="NCBI Taxonomy" id="2049346"/>
    <lineage>
        <taxon>Eukaryota</taxon>
        <taxon>Metamonada</taxon>
        <taxon>Preaxostyla</taxon>
        <taxon>Oxymonadida</taxon>
        <taxon>Blattamonas</taxon>
    </lineage>
</organism>
<dbReference type="EMBL" id="JARBJD010000414">
    <property type="protein sequence ID" value="KAK2942352.1"/>
    <property type="molecule type" value="Genomic_DNA"/>
</dbReference>
<accession>A0ABQ9WS85</accession>